<reference evidence="4" key="1">
    <citation type="submission" date="2020-08" db="EMBL/GenBank/DDBJ databases">
        <title>Chromosome-level assembly of Southern catfish (Silurus meridionalis) provides insights into visual adaptation to the nocturnal and benthic lifestyles.</title>
        <authorList>
            <person name="Zhang Y."/>
            <person name="Wang D."/>
            <person name="Peng Z."/>
        </authorList>
    </citation>
    <scope>NUCLEOTIDE SEQUENCE</scope>
    <source>
        <strain evidence="4">SWU-2019-XX</strain>
        <tissue evidence="4">Muscle</tissue>
    </source>
</reference>
<evidence type="ECO:0000313" key="4">
    <source>
        <dbReference type="EMBL" id="KAF7696095.1"/>
    </source>
</evidence>
<comment type="caution">
    <text evidence="4">The sequence shown here is derived from an EMBL/GenBank/DDBJ whole genome shotgun (WGS) entry which is preliminary data.</text>
</comment>
<feature type="signal peptide" evidence="2">
    <location>
        <begin position="1"/>
        <end position="17"/>
    </location>
</feature>
<evidence type="ECO:0000259" key="3">
    <source>
        <dbReference type="PROSITE" id="PS51910"/>
    </source>
</evidence>
<dbReference type="SUPFAM" id="SSF51445">
    <property type="entry name" value="(Trans)glycosidases"/>
    <property type="match status" value="1"/>
</dbReference>
<feature type="compositionally biased region" description="Basic residues" evidence="1">
    <location>
        <begin position="351"/>
        <end position="409"/>
    </location>
</feature>
<keyword evidence="2" id="KW-0732">Signal</keyword>
<dbReference type="GO" id="GO:0008061">
    <property type="term" value="F:chitin binding"/>
    <property type="evidence" value="ECO:0007669"/>
    <property type="project" value="InterPro"/>
</dbReference>
<dbReference type="Gene3D" id="3.20.20.80">
    <property type="entry name" value="Glycosidases"/>
    <property type="match status" value="1"/>
</dbReference>
<dbReference type="OrthoDB" id="76388at2759"/>
<name>A0A8T0AWK6_SILME</name>
<dbReference type="GO" id="GO:0006032">
    <property type="term" value="P:chitin catabolic process"/>
    <property type="evidence" value="ECO:0007669"/>
    <property type="project" value="TreeGrafter"/>
</dbReference>
<proteinExistence type="predicted"/>
<evidence type="ECO:0000256" key="2">
    <source>
        <dbReference type="SAM" id="SignalP"/>
    </source>
</evidence>
<dbReference type="GO" id="GO:0005576">
    <property type="term" value="C:extracellular region"/>
    <property type="evidence" value="ECO:0007669"/>
    <property type="project" value="TreeGrafter"/>
</dbReference>
<feature type="region of interest" description="Disordered" evidence="1">
    <location>
        <begin position="351"/>
        <end position="422"/>
    </location>
</feature>
<protein>
    <recommendedName>
        <fullName evidence="3">GH18 domain-containing protein</fullName>
    </recommendedName>
</protein>
<dbReference type="InterPro" id="IPR050314">
    <property type="entry name" value="Glycosyl_Hydrlase_18"/>
</dbReference>
<dbReference type="SMART" id="SM00636">
    <property type="entry name" value="Glyco_18"/>
    <property type="match status" value="1"/>
</dbReference>
<dbReference type="InterPro" id="IPR011583">
    <property type="entry name" value="Chitinase_II/V-like_cat"/>
</dbReference>
<feature type="chain" id="PRO_5035747091" description="GH18 domain-containing protein" evidence="2">
    <location>
        <begin position="18"/>
        <end position="422"/>
    </location>
</feature>
<dbReference type="PROSITE" id="PS51910">
    <property type="entry name" value="GH18_2"/>
    <property type="match status" value="1"/>
</dbReference>
<dbReference type="Pfam" id="PF00704">
    <property type="entry name" value="Glyco_hydro_18"/>
    <property type="match status" value="1"/>
</dbReference>
<dbReference type="PANTHER" id="PTHR11177">
    <property type="entry name" value="CHITINASE"/>
    <property type="match status" value="1"/>
</dbReference>
<dbReference type="GO" id="GO:0005975">
    <property type="term" value="P:carbohydrate metabolic process"/>
    <property type="evidence" value="ECO:0007669"/>
    <property type="project" value="InterPro"/>
</dbReference>
<dbReference type="Proteomes" id="UP000606274">
    <property type="component" value="Unassembled WGS sequence"/>
</dbReference>
<dbReference type="InterPro" id="IPR001223">
    <property type="entry name" value="Glyco_hydro18_cat"/>
</dbReference>
<dbReference type="AlphaFoldDB" id="A0A8T0AWK6"/>
<feature type="domain" description="GH18" evidence="3">
    <location>
        <begin position="22"/>
        <end position="323"/>
    </location>
</feature>
<dbReference type="InterPro" id="IPR017853">
    <property type="entry name" value="GH"/>
</dbReference>
<sequence>MLPILVFTCLTISAVSAAQHDSTVACYMDASLQHMFFHVDPFLCTHIIYSTAYIDTDFSLKTLHLDADTYNYMLKDRNPALKMLLGLEVTQSRLEVLSQEQISLDKFVNSTMNYVKKNSFDGVDLAWLENDTDGTQELRNTETLTFFLKKLRGWTDQADSKSLLVSVSLQHHGDPNNSYIDKKTLSQYVDIICLIPLSPNNDGPHIDKIFSYWQDQVDPKNLILALPAIIQQPRIRQDSSQSMIVGINPDMKAEQINGPGMIIAKQICQSIKSGQKELKTLTKLKNAQGLEKDLSWILQKGFGGVGVVMIDINNFLNSVCPNCTQNEKAIIELNVITGHHCKHGNHGHCHNGHEHHGHHRHHGHGHHRHGHNGHRHHRHGHHGHRHHGYGHYGHRHHRHHHGHGHHGHGNHSDSHHVNNHPV</sequence>
<evidence type="ECO:0000313" key="5">
    <source>
        <dbReference type="Proteomes" id="UP000606274"/>
    </source>
</evidence>
<organism evidence="4 5">
    <name type="scientific">Silurus meridionalis</name>
    <name type="common">Southern catfish</name>
    <name type="synonym">Silurus soldatovi meridionalis</name>
    <dbReference type="NCBI Taxonomy" id="175797"/>
    <lineage>
        <taxon>Eukaryota</taxon>
        <taxon>Metazoa</taxon>
        <taxon>Chordata</taxon>
        <taxon>Craniata</taxon>
        <taxon>Vertebrata</taxon>
        <taxon>Euteleostomi</taxon>
        <taxon>Actinopterygii</taxon>
        <taxon>Neopterygii</taxon>
        <taxon>Teleostei</taxon>
        <taxon>Ostariophysi</taxon>
        <taxon>Siluriformes</taxon>
        <taxon>Siluridae</taxon>
        <taxon>Silurus</taxon>
    </lineage>
</organism>
<accession>A0A8T0AWK6</accession>
<evidence type="ECO:0000256" key="1">
    <source>
        <dbReference type="SAM" id="MobiDB-lite"/>
    </source>
</evidence>
<dbReference type="EMBL" id="JABFDY010000016">
    <property type="protein sequence ID" value="KAF7696095.1"/>
    <property type="molecule type" value="Genomic_DNA"/>
</dbReference>
<gene>
    <name evidence="4" type="ORF">HF521_006189</name>
</gene>
<dbReference type="GO" id="GO:0004568">
    <property type="term" value="F:chitinase activity"/>
    <property type="evidence" value="ECO:0007669"/>
    <property type="project" value="TreeGrafter"/>
</dbReference>
<dbReference type="PANTHER" id="PTHR11177:SF404">
    <property type="entry name" value="HISTIDINE-RICH CARBOXYL TERMINUS PROTEIN 1 ISOFORM X1"/>
    <property type="match status" value="1"/>
</dbReference>
<keyword evidence="5" id="KW-1185">Reference proteome</keyword>